<keyword evidence="2" id="KW-1185">Reference proteome</keyword>
<dbReference type="AlphaFoldDB" id="A0A329M4Z2"/>
<comment type="caution">
    <text evidence="1">The sequence shown here is derived from an EMBL/GenBank/DDBJ whole genome shotgun (WGS) entry which is preliminary data.</text>
</comment>
<organism evidence="1 2">
    <name type="scientific">Paenibacillus contaminans</name>
    <dbReference type="NCBI Taxonomy" id="450362"/>
    <lineage>
        <taxon>Bacteria</taxon>
        <taxon>Bacillati</taxon>
        <taxon>Bacillota</taxon>
        <taxon>Bacilli</taxon>
        <taxon>Bacillales</taxon>
        <taxon>Paenibacillaceae</taxon>
        <taxon>Paenibacillus</taxon>
    </lineage>
</organism>
<evidence type="ECO:0008006" key="3">
    <source>
        <dbReference type="Google" id="ProtNLM"/>
    </source>
</evidence>
<dbReference type="Proteomes" id="UP000250369">
    <property type="component" value="Unassembled WGS sequence"/>
</dbReference>
<reference evidence="1 2" key="1">
    <citation type="journal article" date="2009" name="Int. J. Syst. Evol. Microbiol.">
        <title>Paenibacillus contaminans sp. nov., isolated from a contaminated laboratory plate.</title>
        <authorList>
            <person name="Chou J.H."/>
            <person name="Lee J.H."/>
            <person name="Lin M.C."/>
            <person name="Chang P.S."/>
            <person name="Arun A.B."/>
            <person name="Young C.C."/>
            <person name="Chen W.M."/>
        </authorList>
    </citation>
    <scope>NUCLEOTIDE SEQUENCE [LARGE SCALE GENOMIC DNA]</scope>
    <source>
        <strain evidence="1 2">CKOBP-6</strain>
    </source>
</reference>
<proteinExistence type="predicted"/>
<dbReference type="EMBL" id="QMFB01000025">
    <property type="protein sequence ID" value="RAV14818.1"/>
    <property type="molecule type" value="Genomic_DNA"/>
</dbReference>
<dbReference type="OrthoDB" id="1730007at2"/>
<evidence type="ECO:0000313" key="1">
    <source>
        <dbReference type="EMBL" id="RAV14818.1"/>
    </source>
</evidence>
<dbReference type="RefSeq" id="WP_113034864.1">
    <property type="nucleotide sequence ID" value="NZ_QMFB01000025.1"/>
</dbReference>
<name>A0A329M4Z2_9BACL</name>
<protein>
    <recommendedName>
        <fullName evidence="3">Polymer-forming cytoskeletal protein</fullName>
    </recommendedName>
</protein>
<evidence type="ECO:0000313" key="2">
    <source>
        <dbReference type="Proteomes" id="UP000250369"/>
    </source>
</evidence>
<sequence length="227" mass="24550">MDETKLPDLTINGMGKASGGNYRKVEIEGIGSADGDVSCETFRANGVVTIKGNVRAGHFEMNGKMNGEGSLSAHSVVAEGHLNLRGRMHGDEVKLNGYVKLQGDCEAERFYLNGGFTVEGLLNGGTIDIVLYGRGQAKEIGGESIQVQKSRNPSGWSRMFAWIIPAFEPHLFAGTIEGDDIRLEETTADTVRGNRVYIGPGCNIARVEYISELVVHPDASVTEQFRS</sequence>
<accession>A0A329M4Z2</accession>
<gene>
    <name evidence="1" type="ORF">DQG23_30770</name>
</gene>